<evidence type="ECO:0000256" key="1">
    <source>
        <dbReference type="ARBA" id="ARBA00010641"/>
    </source>
</evidence>
<keyword evidence="3" id="KW-0731">Sigma factor</keyword>
<organism evidence="7 8">
    <name type="scientific">Hoylesella enoeca</name>
    <dbReference type="NCBI Taxonomy" id="76123"/>
    <lineage>
        <taxon>Bacteria</taxon>
        <taxon>Pseudomonadati</taxon>
        <taxon>Bacteroidota</taxon>
        <taxon>Bacteroidia</taxon>
        <taxon>Bacteroidales</taxon>
        <taxon>Prevotellaceae</taxon>
        <taxon>Hoylesella</taxon>
    </lineage>
</organism>
<evidence type="ECO:0000256" key="4">
    <source>
        <dbReference type="ARBA" id="ARBA00023163"/>
    </source>
</evidence>
<evidence type="ECO:0000259" key="5">
    <source>
        <dbReference type="Pfam" id="PF04542"/>
    </source>
</evidence>
<dbReference type="PANTHER" id="PTHR43133:SF46">
    <property type="entry name" value="RNA POLYMERASE SIGMA-70 FACTOR ECF SUBFAMILY"/>
    <property type="match status" value="1"/>
</dbReference>
<dbReference type="InterPro" id="IPR013249">
    <property type="entry name" value="RNA_pol_sigma70_r4_t2"/>
</dbReference>
<dbReference type="InterPro" id="IPR036388">
    <property type="entry name" value="WH-like_DNA-bd_sf"/>
</dbReference>
<accession>A0A0S2KJG5</accession>
<evidence type="ECO:0000256" key="2">
    <source>
        <dbReference type="ARBA" id="ARBA00023015"/>
    </source>
</evidence>
<dbReference type="InterPro" id="IPR013324">
    <property type="entry name" value="RNA_pol_sigma_r3/r4-like"/>
</dbReference>
<protein>
    <submittedName>
        <fullName evidence="7">RNA polymerase subunit sigma</fullName>
    </submittedName>
</protein>
<keyword evidence="4" id="KW-0804">Transcription</keyword>
<proteinExistence type="inferred from homology"/>
<dbReference type="GO" id="GO:0016987">
    <property type="term" value="F:sigma factor activity"/>
    <property type="evidence" value="ECO:0007669"/>
    <property type="project" value="UniProtKB-KW"/>
</dbReference>
<dbReference type="Proteomes" id="UP000056252">
    <property type="component" value="Chromosome"/>
</dbReference>
<dbReference type="Gene3D" id="1.10.1740.10">
    <property type="match status" value="1"/>
</dbReference>
<dbReference type="InterPro" id="IPR039425">
    <property type="entry name" value="RNA_pol_sigma-70-like"/>
</dbReference>
<dbReference type="SUPFAM" id="SSF88659">
    <property type="entry name" value="Sigma3 and sigma4 domains of RNA polymerase sigma factors"/>
    <property type="match status" value="1"/>
</dbReference>
<dbReference type="AlphaFoldDB" id="A0A0S2KJG5"/>
<dbReference type="KEGG" id="peo:AS203_04650"/>
<reference evidence="8" key="1">
    <citation type="submission" date="2015-11" db="EMBL/GenBank/DDBJ databases">
        <authorList>
            <person name="Holder M.E."/>
            <person name="Ajami N.J."/>
            <person name="Petrosino J.F."/>
        </authorList>
    </citation>
    <scope>NUCLEOTIDE SEQUENCE [LARGE SCALE GENOMIC DNA]</scope>
    <source>
        <strain evidence="8">F0113</strain>
    </source>
</reference>
<name>A0A0S2KJG5_9BACT</name>
<evidence type="ECO:0000313" key="7">
    <source>
        <dbReference type="EMBL" id="ALO48458.1"/>
    </source>
</evidence>
<dbReference type="Pfam" id="PF04542">
    <property type="entry name" value="Sigma70_r2"/>
    <property type="match status" value="1"/>
</dbReference>
<dbReference type="Pfam" id="PF08281">
    <property type="entry name" value="Sigma70_r4_2"/>
    <property type="match status" value="1"/>
</dbReference>
<evidence type="ECO:0000256" key="3">
    <source>
        <dbReference type="ARBA" id="ARBA00023082"/>
    </source>
</evidence>
<evidence type="ECO:0000259" key="6">
    <source>
        <dbReference type="Pfam" id="PF08281"/>
    </source>
</evidence>
<comment type="similarity">
    <text evidence="1">Belongs to the sigma-70 factor family. ECF subfamily.</text>
</comment>
<dbReference type="GO" id="GO:0006352">
    <property type="term" value="P:DNA-templated transcription initiation"/>
    <property type="evidence" value="ECO:0007669"/>
    <property type="project" value="InterPro"/>
</dbReference>
<dbReference type="NCBIfam" id="TIGR02937">
    <property type="entry name" value="sigma70-ECF"/>
    <property type="match status" value="1"/>
</dbReference>
<keyword evidence="8" id="KW-1185">Reference proteome</keyword>
<feature type="domain" description="RNA polymerase sigma-70 region 2" evidence="5">
    <location>
        <begin position="22"/>
        <end position="91"/>
    </location>
</feature>
<dbReference type="SUPFAM" id="SSF88946">
    <property type="entry name" value="Sigma2 domain of RNA polymerase sigma factors"/>
    <property type="match status" value="1"/>
</dbReference>
<dbReference type="PANTHER" id="PTHR43133">
    <property type="entry name" value="RNA POLYMERASE ECF-TYPE SIGMA FACTO"/>
    <property type="match status" value="1"/>
</dbReference>
<gene>
    <name evidence="7" type="ORF">AS203_04650</name>
</gene>
<dbReference type="InterPro" id="IPR007627">
    <property type="entry name" value="RNA_pol_sigma70_r2"/>
</dbReference>
<dbReference type="InterPro" id="IPR013325">
    <property type="entry name" value="RNA_pol_sigma_r2"/>
</dbReference>
<dbReference type="Gene3D" id="1.10.10.10">
    <property type="entry name" value="Winged helix-like DNA-binding domain superfamily/Winged helix DNA-binding domain"/>
    <property type="match status" value="1"/>
</dbReference>
<feature type="domain" description="RNA polymerase sigma factor 70 region 4 type 2" evidence="6">
    <location>
        <begin position="118"/>
        <end position="165"/>
    </location>
</feature>
<dbReference type="RefSeq" id="WP_060544238.1">
    <property type="nucleotide sequence ID" value="NZ_CP013195.1"/>
</dbReference>
<sequence>MNAEQVLLDDIRRGDRAAMRRLYDRYSGYATAVGLRYIPDREDLRDVLQDCFVKIFTSIGRFEYRGEGSVRGWIARIVANEALDFLRRNQRFCYTDDIPEDSDDDDPGVQQIPPDVLTGMIGQLPVGYRSVINMYVFEQMSHKEIAERLGIRENSSASQFSRAKRILRKMINEYLKNNEI</sequence>
<dbReference type="EMBL" id="CP013195">
    <property type="protein sequence ID" value="ALO48458.1"/>
    <property type="molecule type" value="Genomic_DNA"/>
</dbReference>
<dbReference type="InterPro" id="IPR014284">
    <property type="entry name" value="RNA_pol_sigma-70_dom"/>
</dbReference>
<keyword evidence="2" id="KW-0805">Transcription regulation</keyword>
<evidence type="ECO:0000313" key="8">
    <source>
        <dbReference type="Proteomes" id="UP000056252"/>
    </source>
</evidence>
<dbReference type="STRING" id="76123.AS203_04650"/>
<dbReference type="GO" id="GO:0003677">
    <property type="term" value="F:DNA binding"/>
    <property type="evidence" value="ECO:0007669"/>
    <property type="project" value="InterPro"/>
</dbReference>
<dbReference type="eggNOG" id="COG1595">
    <property type="taxonomic scope" value="Bacteria"/>
</dbReference>